<evidence type="ECO:0000313" key="1">
    <source>
        <dbReference type="EMBL" id="KAJ3555901.1"/>
    </source>
</evidence>
<accession>A0ACC1T8T7</accession>
<sequence>MNDSQGTLYYPPVTSNKLNASQRARLMRSTRKLGALLGTTPRLADPEPIPIKLPLSRSSIDSCSSYGRESDVAHDHSLYASYTSSAAMKMSPIYASPYANSSVASIPIPPPQSSMDVLPTPKSFSSKARRSKEAPRPLVLRYNTVTVDADDIRVPMSPFIASAVPECVTPATPSTPTEAEIRRKRMAKLNRTFGENVPPEFVFTSAAPTPRAANVSQKMQTQEVVITPPPRRSSRVWVTGNSAGNWIGEWNRRDIREVQQKLRALKAR</sequence>
<keyword evidence="2" id="KW-1185">Reference proteome</keyword>
<comment type="caution">
    <text evidence="1">The sequence shown here is derived from an EMBL/GenBank/DDBJ whole genome shotgun (WGS) entry which is preliminary data.</text>
</comment>
<dbReference type="Proteomes" id="UP001148662">
    <property type="component" value="Unassembled WGS sequence"/>
</dbReference>
<dbReference type="EMBL" id="JANHOG010000289">
    <property type="protein sequence ID" value="KAJ3555901.1"/>
    <property type="molecule type" value="Genomic_DNA"/>
</dbReference>
<organism evidence="1 2">
    <name type="scientific">Phlebia brevispora</name>
    <dbReference type="NCBI Taxonomy" id="194682"/>
    <lineage>
        <taxon>Eukaryota</taxon>
        <taxon>Fungi</taxon>
        <taxon>Dikarya</taxon>
        <taxon>Basidiomycota</taxon>
        <taxon>Agaricomycotina</taxon>
        <taxon>Agaricomycetes</taxon>
        <taxon>Polyporales</taxon>
        <taxon>Meruliaceae</taxon>
        <taxon>Phlebia</taxon>
    </lineage>
</organism>
<protein>
    <submittedName>
        <fullName evidence="1">Uncharacterized protein</fullName>
    </submittedName>
</protein>
<evidence type="ECO:0000313" key="2">
    <source>
        <dbReference type="Proteomes" id="UP001148662"/>
    </source>
</evidence>
<name>A0ACC1T8T7_9APHY</name>
<reference evidence="1" key="1">
    <citation type="submission" date="2022-07" db="EMBL/GenBank/DDBJ databases">
        <title>Genome Sequence of Phlebia brevispora.</title>
        <authorList>
            <person name="Buettner E."/>
        </authorList>
    </citation>
    <scope>NUCLEOTIDE SEQUENCE</scope>
    <source>
        <strain evidence="1">MPL23</strain>
    </source>
</reference>
<proteinExistence type="predicted"/>
<gene>
    <name evidence="1" type="ORF">NM688_g2324</name>
</gene>